<keyword evidence="2" id="KW-0812">Transmembrane</keyword>
<feature type="compositionally biased region" description="Polar residues" evidence="1">
    <location>
        <begin position="344"/>
        <end position="357"/>
    </location>
</feature>
<proteinExistence type="predicted"/>
<dbReference type="Proteomes" id="UP000054988">
    <property type="component" value="Unassembled WGS sequence"/>
</dbReference>
<dbReference type="InterPro" id="IPR036812">
    <property type="entry name" value="NAD(P)_OxRdtase_dom_sf"/>
</dbReference>
<evidence type="ECO:0000256" key="2">
    <source>
        <dbReference type="SAM" id="Phobius"/>
    </source>
</evidence>
<dbReference type="Pfam" id="PF20153">
    <property type="entry name" value="DUF6535"/>
    <property type="match status" value="1"/>
</dbReference>
<evidence type="ECO:0000256" key="1">
    <source>
        <dbReference type="SAM" id="MobiDB-lite"/>
    </source>
</evidence>
<organism evidence="4 5">
    <name type="scientific">Moniliophthora roreri</name>
    <name type="common">Frosty pod rot fungus</name>
    <name type="synonym">Monilia roreri</name>
    <dbReference type="NCBI Taxonomy" id="221103"/>
    <lineage>
        <taxon>Eukaryota</taxon>
        <taxon>Fungi</taxon>
        <taxon>Dikarya</taxon>
        <taxon>Basidiomycota</taxon>
        <taxon>Agaricomycotina</taxon>
        <taxon>Agaricomycetes</taxon>
        <taxon>Agaricomycetidae</taxon>
        <taxon>Agaricales</taxon>
        <taxon>Marasmiineae</taxon>
        <taxon>Marasmiaceae</taxon>
        <taxon>Moniliophthora</taxon>
    </lineage>
</organism>
<evidence type="ECO:0000313" key="5">
    <source>
        <dbReference type="Proteomes" id="UP000054988"/>
    </source>
</evidence>
<feature type="transmembrane region" description="Helical" evidence="2">
    <location>
        <begin position="479"/>
        <end position="501"/>
    </location>
</feature>
<comment type="caution">
    <text evidence="4">The sequence shown here is derived from an EMBL/GenBank/DDBJ whole genome shotgun (WGS) entry which is preliminary data.</text>
</comment>
<reference evidence="4 5" key="1">
    <citation type="submission" date="2015-12" db="EMBL/GenBank/DDBJ databases">
        <title>Draft genome sequence of Moniliophthora roreri, the causal agent of frosty pod rot of cacao.</title>
        <authorList>
            <person name="Aime M.C."/>
            <person name="Diaz-Valderrama J.R."/>
            <person name="Kijpornyongpan T."/>
            <person name="Phillips-Mora W."/>
        </authorList>
    </citation>
    <scope>NUCLEOTIDE SEQUENCE [LARGE SCALE GENOMIC DNA]</scope>
    <source>
        <strain evidence="4 5">MCA 2952</strain>
    </source>
</reference>
<feature type="domain" description="DUF6535" evidence="3">
    <location>
        <begin position="393"/>
        <end position="565"/>
    </location>
</feature>
<feature type="transmembrane region" description="Helical" evidence="2">
    <location>
        <begin position="417"/>
        <end position="434"/>
    </location>
</feature>
<dbReference type="EMBL" id="LATX01000953">
    <property type="protein sequence ID" value="KTB44310.1"/>
    <property type="molecule type" value="Genomic_DNA"/>
</dbReference>
<evidence type="ECO:0000313" key="4">
    <source>
        <dbReference type="EMBL" id="KTB44310.1"/>
    </source>
</evidence>
<feature type="region of interest" description="Disordered" evidence="1">
    <location>
        <begin position="331"/>
        <end position="373"/>
    </location>
</feature>
<keyword evidence="2" id="KW-1133">Transmembrane helix</keyword>
<dbReference type="eggNOG" id="ENOG502SN69">
    <property type="taxonomic scope" value="Eukaryota"/>
</dbReference>
<dbReference type="SUPFAM" id="SSF51430">
    <property type="entry name" value="NAD(P)-linked oxidoreductase"/>
    <property type="match status" value="1"/>
</dbReference>
<feature type="transmembrane region" description="Helical" evidence="2">
    <location>
        <begin position="535"/>
        <end position="557"/>
    </location>
</feature>
<name>A0A0W0G6X0_MONRR</name>
<protein>
    <recommendedName>
        <fullName evidence="3">DUF6535 domain-containing protein</fullName>
    </recommendedName>
</protein>
<feature type="transmembrane region" description="Helical" evidence="2">
    <location>
        <begin position="569"/>
        <end position="598"/>
    </location>
</feature>
<dbReference type="AlphaFoldDB" id="A0A0W0G6X0"/>
<gene>
    <name evidence="4" type="ORF">WG66_3126</name>
</gene>
<accession>A0A0W0G6X0</accession>
<dbReference type="InterPro" id="IPR045338">
    <property type="entry name" value="DUF6535"/>
</dbReference>
<evidence type="ECO:0000259" key="3">
    <source>
        <dbReference type="Pfam" id="PF20153"/>
    </source>
</evidence>
<keyword evidence="2" id="KW-0472">Membrane</keyword>
<sequence>MNDDCPGTTARFYVEEPTLTTVTPSANEPTNFLKTTTLLNPQEQSFRSKLKLRSEAVVDESNAVLAAIQDEACVRLLYHMQSAVPRAIPIEEDSDKYIVECSQMLGEQLVEGFDRRYIRVVEGRGRNHATYIDLLYAHWWKWDTSVKEVMDRQSSRFSIWASRIHRPRPSRIRTSTPGVMARPPSLYTKANGTSYSGFFEWEFIPMARHLGMAIAPFGVLAGGKLRTVAEEQRRLELGEEGRKTLEYHFCGYYIHDAKTIHVFPIIEGRKVEHLQQDLEALTAERIKFLESKVEFDVGFPTSMIGDGSDIFIGLKMAGTYQRIPYPKPLAPATSTVEQDGASPVSATQIPLPSSPAQSVREDEPALHYGTAPRPADAIGKAEEKTGPMLQQSWEKLLSAVEKYDDGMVKNWKEDIDTLLVFAGLFSAIVTAFVIESYQWLSEDPADTTVTVLTQIAIQLNTSQPMPLVRPDFEPNASSIRINCFWFLSLVFSLTSALFGLLCKQWLREQQRDPPTKTPAEALALRQMRRDSFEKWGVSPFLSVLPILLEVALLLFFVGILDLLWNRHPIPFAFCFVAVVLSAGLYFFTMFLPVLALFLQRSSWLSYQFICPYKSPQAWAIYRLSIKVLHALDKIPFTKFYSQRWPGRLMTHIWSPASDWSSFDLAVIRQSSILSEASSSLNVYELRAFQWSFTIFQDSPSMLPHLQNVLGTIPPSAVMSAVLGDWNHTMWGDIQKSDVELWFRDRWALRRSMGWYIEYAPRPNLRDPTLLHSEGIGLLSFHQALRGIASRRGMYGHLIRYLVRTIQSHHADLQKLLNLRFVIPFTVIEKLWIHNDPNIRGQSSQLLPFFEEAFSMDPQYDEDRHDGERLAFISALTKHLNHTEFTSYVATSARGQEFIRFVHDQIISRGLYQSLHHQELILNWGRVTQRVTEIGHQPADYFAPILVFSEEPTAQATHAGISVLSINADHPQADGENNVRQSDLDMDNNDQFERVALCSSYRLLWAYCVRTG</sequence>